<name>A0A928YRT0_9SPHI</name>
<gene>
    <name evidence="3" type="ORF">C4F49_15060</name>
</gene>
<proteinExistence type="inferred from homology"/>
<dbReference type="SUPFAM" id="SSF56601">
    <property type="entry name" value="beta-lactamase/transpeptidase-like"/>
    <property type="match status" value="1"/>
</dbReference>
<accession>A0A928YRT0</accession>
<dbReference type="InterPro" id="IPR000667">
    <property type="entry name" value="Peptidase_S13"/>
</dbReference>
<dbReference type="PANTHER" id="PTHR30023:SF0">
    <property type="entry name" value="PENICILLIN-SENSITIVE CARBOXYPEPTIDASE A"/>
    <property type="match status" value="1"/>
</dbReference>
<dbReference type="GO" id="GO:0006508">
    <property type="term" value="P:proteolysis"/>
    <property type="evidence" value="ECO:0007669"/>
    <property type="project" value="InterPro"/>
</dbReference>
<reference evidence="3" key="1">
    <citation type="submission" date="2018-02" db="EMBL/GenBank/DDBJ databases">
        <authorList>
            <person name="Vasarhelyi B.M."/>
            <person name="Deshmukh S."/>
            <person name="Balint B."/>
            <person name="Kukolya J."/>
        </authorList>
    </citation>
    <scope>NUCLEOTIDE SEQUENCE</scope>
    <source>
        <strain evidence="3">KB22</strain>
    </source>
</reference>
<dbReference type="RefSeq" id="WP_196936855.1">
    <property type="nucleotide sequence ID" value="NZ_MU158698.1"/>
</dbReference>
<protein>
    <submittedName>
        <fullName evidence="3">Peptidase S13</fullName>
    </submittedName>
</protein>
<keyword evidence="4" id="KW-1185">Reference proteome</keyword>
<comment type="similarity">
    <text evidence="1">Belongs to the peptidase S13 family.</text>
</comment>
<dbReference type="AlphaFoldDB" id="A0A928YRT0"/>
<dbReference type="InterPro" id="IPR012338">
    <property type="entry name" value="Beta-lactam/transpept-like"/>
</dbReference>
<keyword evidence="2" id="KW-0378">Hydrolase</keyword>
<dbReference type="Proteomes" id="UP000616201">
    <property type="component" value="Unassembled WGS sequence"/>
</dbReference>
<comment type="caution">
    <text evidence="3">The sequence shown here is derived from an EMBL/GenBank/DDBJ whole genome shotgun (WGS) entry which is preliminary data.</text>
</comment>
<dbReference type="Pfam" id="PF02113">
    <property type="entry name" value="Peptidase_S13"/>
    <property type="match status" value="2"/>
</dbReference>
<evidence type="ECO:0000256" key="1">
    <source>
        <dbReference type="ARBA" id="ARBA00006096"/>
    </source>
</evidence>
<evidence type="ECO:0000256" key="2">
    <source>
        <dbReference type="ARBA" id="ARBA00022801"/>
    </source>
</evidence>
<dbReference type="EMBL" id="PRDK01000009">
    <property type="protein sequence ID" value="MBE8715002.1"/>
    <property type="molecule type" value="Genomic_DNA"/>
</dbReference>
<organism evidence="3 4">
    <name type="scientific">Sphingobacterium hungaricum</name>
    <dbReference type="NCBI Taxonomy" id="2082723"/>
    <lineage>
        <taxon>Bacteria</taxon>
        <taxon>Pseudomonadati</taxon>
        <taxon>Bacteroidota</taxon>
        <taxon>Sphingobacteriia</taxon>
        <taxon>Sphingobacteriales</taxon>
        <taxon>Sphingobacteriaceae</taxon>
        <taxon>Sphingobacterium</taxon>
    </lineage>
</organism>
<dbReference type="PRINTS" id="PR00922">
    <property type="entry name" value="DADACBPTASE3"/>
</dbReference>
<dbReference type="GO" id="GO:0004185">
    <property type="term" value="F:serine-type carboxypeptidase activity"/>
    <property type="evidence" value="ECO:0007669"/>
    <property type="project" value="InterPro"/>
</dbReference>
<dbReference type="GO" id="GO:0000270">
    <property type="term" value="P:peptidoglycan metabolic process"/>
    <property type="evidence" value="ECO:0007669"/>
    <property type="project" value="TreeGrafter"/>
</dbReference>
<dbReference type="Gene3D" id="3.40.710.10">
    <property type="entry name" value="DD-peptidase/beta-lactamase superfamily"/>
    <property type="match status" value="2"/>
</dbReference>
<dbReference type="PANTHER" id="PTHR30023">
    <property type="entry name" value="D-ALANYL-D-ALANINE CARBOXYPEPTIDASE"/>
    <property type="match status" value="1"/>
</dbReference>
<evidence type="ECO:0000313" key="4">
    <source>
        <dbReference type="Proteomes" id="UP000616201"/>
    </source>
</evidence>
<evidence type="ECO:0000313" key="3">
    <source>
        <dbReference type="EMBL" id="MBE8715002.1"/>
    </source>
</evidence>
<sequence>MKHVLLIALLFANILFLKAQDPYKLDSLFAKSKLLNRHFVGFSLYGVGQDTVVYARNEDKAFTPASNTKVFTLYTALQNLGDSIPGLEYIERGDSLIFWGTGDPTFLHNRLDTRKVYDFLKFSTKKLYYVPTESAEDYYRNGWSIEDYDKYYQPEIATFPIYGNVVTFRAPEKNSLKASPPYFDKNLVISDRKYKSFWITRKMNENVFQLSSIYVPKNYVNEIPFHYSDSLFTKLLIDTLKRDVEMIAYEKTPDTRMIYSIDTKSLLREMMLPSDNFLAEQFTMLAAQSRFHAFNTDELRDSLASVYKTILTDTISLHDGSGLSSYNKITPRSMVELLKQLQSQIPNELDLHYLFPAGGLSGTLRSAYPLFNGEPYVWAKTGTLTSVYCQSGYITCKSGNKYIFSFLNNNFLGAASSVRREMVSIMNYIHENY</sequence>